<evidence type="ECO:0000313" key="12">
    <source>
        <dbReference type="EMBL" id="ODV86638.1"/>
    </source>
</evidence>
<dbReference type="InterPro" id="IPR036636">
    <property type="entry name" value="COX7C/Cox8_sf"/>
</dbReference>
<dbReference type="Proteomes" id="UP000094801">
    <property type="component" value="Unassembled WGS sequence"/>
</dbReference>
<evidence type="ECO:0000256" key="3">
    <source>
        <dbReference type="ARBA" id="ARBA00010514"/>
    </source>
</evidence>
<keyword evidence="6 11" id="KW-0809">Transit peptide</keyword>
<dbReference type="GO" id="GO:0005743">
    <property type="term" value="C:mitochondrial inner membrane"/>
    <property type="evidence" value="ECO:0007669"/>
    <property type="project" value="UniProtKB-SubCell"/>
</dbReference>
<evidence type="ECO:0000256" key="1">
    <source>
        <dbReference type="ARBA" id="ARBA00004434"/>
    </source>
</evidence>
<dbReference type="PANTHER" id="PTHR13313:SF0">
    <property type="entry name" value="CYTOCHROME C OXIDASE SUBUNIT 7C, MITOCHONDRIAL"/>
    <property type="match status" value="1"/>
</dbReference>
<sequence length="80" mass="9222">MSLFRALTQSRARLAQPSRNFSTSLKRLADHYPEGPYSNLPFKVHNRRIPYAVPHFLYFALGFGIPFFACYVQLKRSGSL</sequence>
<evidence type="ECO:0000256" key="2">
    <source>
        <dbReference type="ARBA" id="ARBA00004673"/>
    </source>
</evidence>
<dbReference type="SUPFAM" id="SSF81427">
    <property type="entry name" value="Mitochondrial cytochrome c oxidase subunit VIIc (aka VIIIa)"/>
    <property type="match status" value="1"/>
</dbReference>
<evidence type="ECO:0000313" key="13">
    <source>
        <dbReference type="Proteomes" id="UP000094801"/>
    </source>
</evidence>
<dbReference type="STRING" id="983967.A0A1E4T4P6"/>
<organism evidence="12 13">
    <name type="scientific">[Candida] arabinofermentans NRRL YB-2248</name>
    <dbReference type="NCBI Taxonomy" id="983967"/>
    <lineage>
        <taxon>Eukaryota</taxon>
        <taxon>Fungi</taxon>
        <taxon>Dikarya</taxon>
        <taxon>Ascomycota</taxon>
        <taxon>Saccharomycotina</taxon>
        <taxon>Pichiomycetes</taxon>
        <taxon>Pichiales</taxon>
        <taxon>Pichiaceae</taxon>
        <taxon>Ogataea</taxon>
        <taxon>Ogataea/Candida clade</taxon>
    </lineage>
</organism>
<evidence type="ECO:0000256" key="8">
    <source>
        <dbReference type="ARBA" id="ARBA00023128"/>
    </source>
</evidence>
<dbReference type="GO" id="GO:0045277">
    <property type="term" value="C:respiratory chain complex IV"/>
    <property type="evidence" value="ECO:0007669"/>
    <property type="project" value="UniProtKB-UniRule"/>
</dbReference>
<dbReference type="UniPathway" id="UPA00705"/>
<evidence type="ECO:0000256" key="9">
    <source>
        <dbReference type="ARBA" id="ARBA00023136"/>
    </source>
</evidence>
<proteinExistence type="inferred from homology"/>
<evidence type="ECO:0000256" key="10">
    <source>
        <dbReference type="ARBA" id="ARBA00071004"/>
    </source>
</evidence>
<keyword evidence="4 11" id="KW-0812">Transmembrane</keyword>
<comment type="subunit">
    <text evidence="11">Component of the cytochrome c oxidase (complex IV, CIV), a multisubunit enzyme composed of a catalytic core of 3 subunits and several supernumerary subunits. The complex exists as a monomer or a dimer and forms supercomplexes (SCs) in the inner mitochondrial membrane with ubiquinol-cytochrome c oxidoreductase (cytochrome b-c1 complex, complex III, CIII).</text>
</comment>
<gene>
    <name evidence="12" type="ORF">CANARDRAFT_196010</name>
</gene>
<comment type="pathway">
    <text evidence="2 11">Energy metabolism; oxidative phosphorylation.</text>
</comment>
<protein>
    <recommendedName>
        <fullName evidence="10 11">Cytochrome c oxidase subunit 8, mitochondrial</fullName>
    </recommendedName>
    <alternativeName>
        <fullName evidence="11">Cytochrome c oxidase polypeptide VIII</fullName>
    </alternativeName>
</protein>
<evidence type="ECO:0000256" key="7">
    <source>
        <dbReference type="ARBA" id="ARBA00022989"/>
    </source>
</evidence>
<evidence type="ECO:0000256" key="5">
    <source>
        <dbReference type="ARBA" id="ARBA00022792"/>
    </source>
</evidence>
<dbReference type="EMBL" id="KV453849">
    <property type="protein sequence ID" value="ODV86638.1"/>
    <property type="molecule type" value="Genomic_DNA"/>
</dbReference>
<dbReference type="InterPro" id="IPR004202">
    <property type="entry name" value="COX7C/Cox8"/>
</dbReference>
<dbReference type="OrthoDB" id="9974841at2759"/>
<dbReference type="PANTHER" id="PTHR13313">
    <property type="entry name" value="CYTOCHROME C OXIDASE SUBUNIT VIIC"/>
    <property type="match status" value="1"/>
</dbReference>
<evidence type="ECO:0000256" key="4">
    <source>
        <dbReference type="ARBA" id="ARBA00022692"/>
    </source>
</evidence>
<comment type="subcellular location">
    <subcellularLocation>
        <location evidence="1 11">Mitochondrion inner membrane</location>
        <topology evidence="1 11">Single-pass membrane protein</topology>
    </subcellularLocation>
</comment>
<dbReference type="FunFam" id="4.10.49.10:FF:000001">
    <property type="entry name" value="Cytochrome c oxidase subunit 7C"/>
    <property type="match status" value="1"/>
</dbReference>
<keyword evidence="9 11" id="KW-0472">Membrane</keyword>
<feature type="transmembrane region" description="Helical" evidence="11">
    <location>
        <begin position="56"/>
        <end position="74"/>
    </location>
</feature>
<keyword evidence="8 11" id="KW-0496">Mitochondrion</keyword>
<reference evidence="13" key="1">
    <citation type="submission" date="2016-04" db="EMBL/GenBank/DDBJ databases">
        <title>Comparative genomics of biotechnologically important yeasts.</title>
        <authorList>
            <consortium name="DOE Joint Genome Institute"/>
            <person name="Riley R."/>
            <person name="Haridas S."/>
            <person name="Wolfe K.H."/>
            <person name="Lopes M.R."/>
            <person name="Hittinger C.T."/>
            <person name="Goker M."/>
            <person name="Salamov A."/>
            <person name="Wisecaver J."/>
            <person name="Long T.M."/>
            <person name="Aerts A.L."/>
            <person name="Barry K."/>
            <person name="Choi C."/>
            <person name="Clum A."/>
            <person name="Coughlan A.Y."/>
            <person name="Deshpande S."/>
            <person name="Douglass A.P."/>
            <person name="Hanson S.J."/>
            <person name="Klenk H.-P."/>
            <person name="Labutti K."/>
            <person name="Lapidus A."/>
            <person name="Lindquist E."/>
            <person name="Lipzen A."/>
            <person name="Meier-Kolthoff J.P."/>
            <person name="Ohm R.A."/>
            <person name="Otillar R.P."/>
            <person name="Pangilinan J."/>
            <person name="Peng Y."/>
            <person name="Rokas A."/>
            <person name="Rosa C.A."/>
            <person name="Scheuner C."/>
            <person name="Sibirny A.A."/>
            <person name="Slot J.C."/>
            <person name="Stielow J.B."/>
            <person name="Sun H."/>
            <person name="Kurtzman C.P."/>
            <person name="Blackwell M."/>
            <person name="Grigoriev I.V."/>
            <person name="Jeffries T.W."/>
        </authorList>
    </citation>
    <scope>NUCLEOTIDE SEQUENCE [LARGE SCALE GENOMIC DNA]</scope>
    <source>
        <strain evidence="13">NRRL YB-2248</strain>
    </source>
</reference>
<comment type="function">
    <text evidence="11">Component of the cytochrome c oxidase, the last enzyme in the mitochondrial electron transport chain which drives oxidative phosphorylation. The respiratory chain contains 3 multisubunit complexes succinate dehydrogenase (complex II, CII), ubiquinol-cytochrome c oxidoreductase (cytochrome b-c1 complex, complex III, CIII) and cytochrome c oxidase (complex IV, CIV), that cooperate to transfer electrons derived from NADH and succinate to molecular oxygen, creating an electrochemical gradient over the inner membrane that drives transmembrane transport and the ATP synthase. Cytochrome c oxidase is the component of the respiratory chain that catalyzes the reduction of oxygen to water. Electrons originating from reduced cytochrome c in the intermembrane space (IMS) are transferred via the dinuclear copper A center (CU(A)) of subunit 2 and heme A of subunit 1 to the active site in subunit 1, a binuclear center (BNC) formed by heme A3 and copper B (CU(B)). The BNC reduces molecular oxygen to 2 water molecules using 4 electrons from cytochrome c in the IMS and 4 protons from the mitochondrial matrix.</text>
</comment>
<name>A0A1E4T4P6_9ASCO</name>
<evidence type="ECO:0000256" key="6">
    <source>
        <dbReference type="ARBA" id="ARBA00022946"/>
    </source>
</evidence>
<dbReference type="CDD" id="cd00929">
    <property type="entry name" value="Cyt_c_Oxidase_VIIc"/>
    <property type="match status" value="1"/>
</dbReference>
<dbReference type="GO" id="GO:0006123">
    <property type="term" value="P:mitochondrial electron transport, cytochrome c to oxygen"/>
    <property type="evidence" value="ECO:0007669"/>
    <property type="project" value="UniProtKB-UniRule"/>
</dbReference>
<keyword evidence="13" id="KW-1185">Reference proteome</keyword>
<dbReference type="Pfam" id="PF02935">
    <property type="entry name" value="COX7C"/>
    <property type="match status" value="1"/>
</dbReference>
<accession>A0A1E4T4P6</accession>
<dbReference type="AlphaFoldDB" id="A0A1E4T4P6"/>
<keyword evidence="7 11" id="KW-1133">Transmembrane helix</keyword>
<dbReference type="Gene3D" id="4.10.49.10">
    <property type="entry name" value="Cytochrome c oxidase subunit VIIc"/>
    <property type="match status" value="1"/>
</dbReference>
<keyword evidence="5 11" id="KW-0999">Mitochondrion inner membrane</keyword>
<evidence type="ECO:0000256" key="11">
    <source>
        <dbReference type="RuleBase" id="RU368123"/>
    </source>
</evidence>
<comment type="similarity">
    <text evidence="3 11">Belongs to the cytochrome c oxidase VIIc family.</text>
</comment>